<dbReference type="KEGG" id="pbor:BSF38_10071"/>
<keyword evidence="1" id="KW-0812">Transmembrane</keyword>
<gene>
    <name evidence="2" type="ORF">BSF38_10071</name>
</gene>
<organism evidence="2 3">
    <name type="scientific">Paludisphaera borealis</name>
    <dbReference type="NCBI Taxonomy" id="1387353"/>
    <lineage>
        <taxon>Bacteria</taxon>
        <taxon>Pseudomonadati</taxon>
        <taxon>Planctomycetota</taxon>
        <taxon>Planctomycetia</taxon>
        <taxon>Isosphaerales</taxon>
        <taxon>Isosphaeraceae</taxon>
        <taxon>Paludisphaera</taxon>
    </lineage>
</organism>
<dbReference type="AlphaFoldDB" id="A0A1U7CZB8"/>
<keyword evidence="2" id="KW-0614">Plasmid</keyword>
<keyword evidence="1" id="KW-0472">Membrane</keyword>
<accession>A0A1U7CZB8</accession>
<sequence length="90" mass="9791">MNSHQLFGGWADSARQPVEDARQAFGDVSKQAQRGFQDMSRTARSAVDDMQDAISPYRQSLEDAIVSNPVKAVGVSLAVGVLLGWLIKRS</sequence>
<evidence type="ECO:0000313" key="3">
    <source>
        <dbReference type="Proteomes" id="UP000186309"/>
    </source>
</evidence>
<evidence type="ECO:0000256" key="1">
    <source>
        <dbReference type="SAM" id="Phobius"/>
    </source>
</evidence>
<name>A0A1U7CZB8_9BACT</name>
<evidence type="ECO:0008006" key="4">
    <source>
        <dbReference type="Google" id="ProtNLM"/>
    </source>
</evidence>
<proteinExistence type="predicted"/>
<feature type="transmembrane region" description="Helical" evidence="1">
    <location>
        <begin position="70"/>
        <end position="87"/>
    </location>
</feature>
<geneLocation type="plasmid" evidence="3">
    <name>palbo1</name>
</geneLocation>
<keyword evidence="3" id="KW-1185">Reference proteome</keyword>
<dbReference type="EMBL" id="CP019083">
    <property type="protein sequence ID" value="APW64284.1"/>
    <property type="molecule type" value="Genomic_DNA"/>
</dbReference>
<keyword evidence="1" id="KW-1133">Transmembrane helix</keyword>
<dbReference type="RefSeq" id="WP_076351760.1">
    <property type="nucleotide sequence ID" value="NZ_CP019083.1"/>
</dbReference>
<evidence type="ECO:0000313" key="2">
    <source>
        <dbReference type="EMBL" id="APW64284.1"/>
    </source>
</evidence>
<dbReference type="Proteomes" id="UP000186309">
    <property type="component" value="Plasmid PALBO1"/>
</dbReference>
<protein>
    <recommendedName>
        <fullName evidence="4">DUF883 domain-containing protein</fullName>
    </recommendedName>
</protein>
<reference evidence="2 3" key="1">
    <citation type="submission" date="2016-12" db="EMBL/GenBank/DDBJ databases">
        <title>Comparative genomics of four Isosphaeraceae planctomycetes: a common pool of plasmids and glycoside hydrolase genes.</title>
        <authorList>
            <person name="Ivanova A."/>
        </authorList>
    </citation>
    <scope>NUCLEOTIDE SEQUENCE [LARGE SCALE GENOMIC DNA]</scope>
    <source>
        <strain evidence="2 3">PX4</strain>
        <plasmid evidence="3">palbo1</plasmid>
    </source>
</reference>